<evidence type="ECO:0000313" key="2">
    <source>
        <dbReference type="EMBL" id="KAL0100534.1"/>
    </source>
</evidence>
<keyword evidence="1" id="KW-1133">Transmembrane helix</keyword>
<evidence type="ECO:0000256" key="1">
    <source>
        <dbReference type="SAM" id="Phobius"/>
    </source>
</evidence>
<sequence length="136" mass="15933">MSSQICFSVFILYISSTHLSAFFIFSPHPSVVISFSPSSSPIPLSLFYFFSFLFCTLHLTTLSLVRILSYLVTPLILYYFINSLFHSFPFRHFPFLSPYFLRLLFKILCPFFVPSPSLSLSFFSFPLFFFLNFYLN</sequence>
<feature type="transmembrane region" description="Helical" evidence="1">
    <location>
        <begin position="48"/>
        <end position="81"/>
    </location>
</feature>
<keyword evidence="3" id="KW-1185">Reference proteome</keyword>
<name>A0AAW2EDT8_9HYME</name>
<evidence type="ECO:0000313" key="3">
    <source>
        <dbReference type="Proteomes" id="UP001430953"/>
    </source>
</evidence>
<dbReference type="Proteomes" id="UP001430953">
    <property type="component" value="Unassembled WGS sequence"/>
</dbReference>
<keyword evidence="1" id="KW-0472">Membrane</keyword>
<protein>
    <submittedName>
        <fullName evidence="2">Uncharacterized protein</fullName>
    </submittedName>
</protein>
<organism evidence="2 3">
    <name type="scientific">Cardiocondyla obscurior</name>
    <dbReference type="NCBI Taxonomy" id="286306"/>
    <lineage>
        <taxon>Eukaryota</taxon>
        <taxon>Metazoa</taxon>
        <taxon>Ecdysozoa</taxon>
        <taxon>Arthropoda</taxon>
        <taxon>Hexapoda</taxon>
        <taxon>Insecta</taxon>
        <taxon>Pterygota</taxon>
        <taxon>Neoptera</taxon>
        <taxon>Endopterygota</taxon>
        <taxon>Hymenoptera</taxon>
        <taxon>Apocrita</taxon>
        <taxon>Aculeata</taxon>
        <taxon>Formicoidea</taxon>
        <taxon>Formicidae</taxon>
        <taxon>Myrmicinae</taxon>
        <taxon>Cardiocondyla</taxon>
    </lineage>
</organism>
<accession>A0AAW2EDT8</accession>
<feature type="transmembrane region" description="Helical" evidence="1">
    <location>
        <begin position="119"/>
        <end position="135"/>
    </location>
</feature>
<dbReference type="AlphaFoldDB" id="A0AAW2EDT8"/>
<keyword evidence="1" id="KW-0812">Transmembrane</keyword>
<gene>
    <name evidence="2" type="ORF">PUN28_019684</name>
</gene>
<proteinExistence type="predicted"/>
<feature type="transmembrane region" description="Helical" evidence="1">
    <location>
        <begin position="7"/>
        <end position="28"/>
    </location>
</feature>
<comment type="caution">
    <text evidence="2">The sequence shown here is derived from an EMBL/GenBank/DDBJ whole genome shotgun (WGS) entry which is preliminary data.</text>
</comment>
<dbReference type="EMBL" id="JADYXP020000026">
    <property type="protein sequence ID" value="KAL0100534.1"/>
    <property type="molecule type" value="Genomic_DNA"/>
</dbReference>
<reference evidence="2 3" key="1">
    <citation type="submission" date="2023-03" db="EMBL/GenBank/DDBJ databases">
        <title>High recombination rates correlate with genetic variation in Cardiocondyla obscurior ants.</title>
        <authorList>
            <person name="Errbii M."/>
        </authorList>
    </citation>
    <scope>NUCLEOTIDE SEQUENCE [LARGE SCALE GENOMIC DNA]</scope>
    <source>
        <strain evidence="2">Alpha-2009</strain>
        <tissue evidence="2">Whole body</tissue>
    </source>
</reference>